<evidence type="ECO:0000259" key="13">
    <source>
        <dbReference type="Pfam" id="PF18075"/>
    </source>
</evidence>
<keyword evidence="7 11" id="KW-1133">Transmembrane helix</keyword>
<reference evidence="14 15" key="1">
    <citation type="submission" date="2019-04" db="EMBL/GenBank/DDBJ databases">
        <title>Cohnella sp. nov. isolated from preserved vegetables.</title>
        <authorList>
            <person name="Lin S.-Y."/>
            <person name="Hung M.-H."/>
            <person name="Young C.-C."/>
        </authorList>
    </citation>
    <scope>NUCLEOTIDE SEQUENCE [LARGE SCALE GENOMIC DNA]</scope>
    <source>
        <strain evidence="14 15">CC-MHH1044</strain>
    </source>
</reference>
<evidence type="ECO:0000256" key="5">
    <source>
        <dbReference type="ARBA" id="ARBA00022618"/>
    </source>
</evidence>
<feature type="transmembrane region" description="Helical" evidence="11">
    <location>
        <begin position="256"/>
        <end position="282"/>
    </location>
</feature>
<comment type="subcellular location">
    <subcellularLocation>
        <location evidence="1">Cell membrane</location>
        <topology evidence="1">Multi-pass membrane protein</topology>
    </subcellularLocation>
</comment>
<sequence>MNLLLYYAREARIGIRRNAGASVASAALIFAALLLTGLLLLLRGGLAGVSDYLHSQLELKVYVERGVDAEQAAAILADKSYVASAVVQTGEQLLGQLESFFAGKPYLLEAFRDDALPDAVVLVLKESEQIALVAQELSQTEGIEQVVYPQQLAEQLVYWSGLLQSAGLAVLAFLLALAFMIVFLAIRLALYQRSKEIRLKLLLGARAGHVRGQFMLEGALVGLAGGTASAVLLLAAGLAVSRRLTAAYGAIVQLDAAALAVLAVCLALAGPIVGAAAAYAAVRRRIGDA</sequence>
<dbReference type="InterPro" id="IPR003838">
    <property type="entry name" value="ABC3_permease_C"/>
</dbReference>
<organism evidence="14 15">
    <name type="scientific">Cohnella fermenti</name>
    <dbReference type="NCBI Taxonomy" id="2565925"/>
    <lineage>
        <taxon>Bacteria</taxon>
        <taxon>Bacillati</taxon>
        <taxon>Bacillota</taxon>
        <taxon>Bacilli</taxon>
        <taxon>Bacillales</taxon>
        <taxon>Paenibacillaceae</taxon>
        <taxon>Cohnella</taxon>
    </lineage>
</organism>
<feature type="transmembrane region" description="Helical" evidence="11">
    <location>
        <begin position="166"/>
        <end position="190"/>
    </location>
</feature>
<dbReference type="EMBL" id="SSOB01000029">
    <property type="protein sequence ID" value="THF75756.1"/>
    <property type="molecule type" value="Genomic_DNA"/>
</dbReference>
<dbReference type="InterPro" id="IPR040690">
    <property type="entry name" value="FtsX_ECD"/>
</dbReference>
<dbReference type="RefSeq" id="WP_136371804.1">
    <property type="nucleotide sequence ID" value="NZ_SSOB01000029.1"/>
</dbReference>
<feature type="domain" description="ABC3 transporter permease C-terminal" evidence="12">
    <location>
        <begin position="169"/>
        <end position="283"/>
    </location>
</feature>
<dbReference type="InterPro" id="IPR004513">
    <property type="entry name" value="FtsX"/>
</dbReference>
<feature type="transmembrane region" description="Helical" evidence="11">
    <location>
        <begin position="21"/>
        <end position="42"/>
    </location>
</feature>
<dbReference type="GO" id="GO:0005886">
    <property type="term" value="C:plasma membrane"/>
    <property type="evidence" value="ECO:0007669"/>
    <property type="project" value="UniProtKB-SubCell"/>
</dbReference>
<evidence type="ECO:0000256" key="9">
    <source>
        <dbReference type="ARBA" id="ARBA00023306"/>
    </source>
</evidence>
<comment type="function">
    <text evidence="10">Part of the ABC transporter FtsEX involved in asymmetric cellular division facilitating the initiation of sporulation.</text>
</comment>
<keyword evidence="5 10" id="KW-0132">Cell division</keyword>
<protein>
    <recommendedName>
        <fullName evidence="3 10">Cell division protein FtsX</fullName>
    </recommendedName>
</protein>
<evidence type="ECO:0000256" key="8">
    <source>
        <dbReference type="ARBA" id="ARBA00023136"/>
    </source>
</evidence>
<comment type="caution">
    <text evidence="14">The sequence shown here is derived from an EMBL/GenBank/DDBJ whole genome shotgun (WGS) entry which is preliminary data.</text>
</comment>
<dbReference type="PANTHER" id="PTHR47755">
    <property type="entry name" value="CELL DIVISION PROTEIN FTSX"/>
    <property type="match status" value="1"/>
</dbReference>
<dbReference type="GO" id="GO:0051301">
    <property type="term" value="P:cell division"/>
    <property type="evidence" value="ECO:0007669"/>
    <property type="project" value="UniProtKB-KW"/>
</dbReference>
<evidence type="ECO:0000256" key="2">
    <source>
        <dbReference type="ARBA" id="ARBA00007379"/>
    </source>
</evidence>
<dbReference type="AlphaFoldDB" id="A0A4S4BMA8"/>
<dbReference type="Pfam" id="PF02687">
    <property type="entry name" value="FtsX"/>
    <property type="match status" value="1"/>
</dbReference>
<proteinExistence type="inferred from homology"/>
<dbReference type="PANTHER" id="PTHR47755:SF1">
    <property type="entry name" value="CELL DIVISION PROTEIN FTSX"/>
    <property type="match status" value="1"/>
</dbReference>
<feature type="transmembrane region" description="Helical" evidence="11">
    <location>
        <begin position="214"/>
        <end position="236"/>
    </location>
</feature>
<dbReference type="OrthoDB" id="2612597at2"/>
<comment type="similarity">
    <text evidence="2 10">Belongs to the ABC-4 integral membrane protein family. FtsX subfamily.</text>
</comment>
<evidence type="ECO:0000256" key="4">
    <source>
        <dbReference type="ARBA" id="ARBA00022475"/>
    </source>
</evidence>
<evidence type="ECO:0000256" key="10">
    <source>
        <dbReference type="PIRNR" id="PIRNR003097"/>
    </source>
</evidence>
<gene>
    <name evidence="14" type="ORF">E6C55_21120</name>
</gene>
<evidence type="ECO:0000256" key="6">
    <source>
        <dbReference type="ARBA" id="ARBA00022692"/>
    </source>
</evidence>
<evidence type="ECO:0000256" key="1">
    <source>
        <dbReference type="ARBA" id="ARBA00004651"/>
    </source>
</evidence>
<evidence type="ECO:0000256" key="7">
    <source>
        <dbReference type="ARBA" id="ARBA00022989"/>
    </source>
</evidence>
<dbReference type="Proteomes" id="UP000310636">
    <property type="component" value="Unassembled WGS sequence"/>
</dbReference>
<dbReference type="Pfam" id="PF18075">
    <property type="entry name" value="FtsX_ECD"/>
    <property type="match status" value="1"/>
</dbReference>
<name>A0A4S4BMA8_9BACL</name>
<evidence type="ECO:0000313" key="15">
    <source>
        <dbReference type="Proteomes" id="UP000310636"/>
    </source>
</evidence>
<evidence type="ECO:0000256" key="11">
    <source>
        <dbReference type="SAM" id="Phobius"/>
    </source>
</evidence>
<dbReference type="PIRSF" id="PIRSF003097">
    <property type="entry name" value="FtsX"/>
    <property type="match status" value="1"/>
</dbReference>
<keyword evidence="6 11" id="KW-0812">Transmembrane</keyword>
<feature type="domain" description="FtsX extracellular" evidence="13">
    <location>
        <begin position="58"/>
        <end position="146"/>
    </location>
</feature>
<evidence type="ECO:0000313" key="14">
    <source>
        <dbReference type="EMBL" id="THF75756.1"/>
    </source>
</evidence>
<keyword evidence="15" id="KW-1185">Reference proteome</keyword>
<keyword evidence="4 10" id="KW-1003">Cell membrane</keyword>
<keyword evidence="9 10" id="KW-0131">Cell cycle</keyword>
<evidence type="ECO:0000256" key="3">
    <source>
        <dbReference type="ARBA" id="ARBA00021907"/>
    </source>
</evidence>
<evidence type="ECO:0000259" key="12">
    <source>
        <dbReference type="Pfam" id="PF02687"/>
    </source>
</evidence>
<dbReference type="Gene3D" id="3.30.70.3040">
    <property type="match status" value="1"/>
</dbReference>
<keyword evidence="8 10" id="KW-0472">Membrane</keyword>
<accession>A0A4S4BMA8</accession>